<proteinExistence type="predicted"/>
<protein>
    <submittedName>
        <fullName evidence="2">Respiratory nitrate reductase chaperone NarJ</fullName>
    </submittedName>
</protein>
<dbReference type="OrthoDB" id="8478585at2"/>
<dbReference type="GO" id="GO:0051131">
    <property type="term" value="P:chaperone-mediated protein complex assembly"/>
    <property type="evidence" value="ECO:0007669"/>
    <property type="project" value="InterPro"/>
</dbReference>
<dbReference type="Pfam" id="PF02613">
    <property type="entry name" value="Nitrate_red_del"/>
    <property type="match status" value="1"/>
</dbReference>
<accession>A0A1G6R6Y2</accession>
<keyword evidence="1" id="KW-0534">Nitrate assimilation</keyword>
<dbReference type="Gene3D" id="1.10.4070.10">
    <property type="entry name" value="putative redox-enzyme maturation protein domain"/>
    <property type="match status" value="1"/>
</dbReference>
<dbReference type="SUPFAM" id="SSF89155">
    <property type="entry name" value="TorD-like"/>
    <property type="match status" value="1"/>
</dbReference>
<dbReference type="EMBL" id="FMYU01000015">
    <property type="protein sequence ID" value="SDD00201.1"/>
    <property type="molecule type" value="Genomic_DNA"/>
</dbReference>
<keyword evidence="3" id="KW-1185">Reference proteome</keyword>
<evidence type="ECO:0000313" key="2">
    <source>
        <dbReference type="EMBL" id="SDD00201.1"/>
    </source>
</evidence>
<dbReference type="InterPro" id="IPR036411">
    <property type="entry name" value="TorD-like_sf"/>
</dbReference>
<dbReference type="RefSeq" id="WP_092129656.1">
    <property type="nucleotide sequence ID" value="NZ_FMYU01000015.1"/>
</dbReference>
<dbReference type="Proteomes" id="UP000199411">
    <property type="component" value="Unassembled WGS sequence"/>
</dbReference>
<dbReference type="PANTHER" id="PTHR43680">
    <property type="entry name" value="NITRATE REDUCTASE MOLYBDENUM COFACTOR ASSEMBLY CHAPERONE"/>
    <property type="match status" value="1"/>
</dbReference>
<name>A0A1G6R6Y2_9BACT</name>
<dbReference type="AlphaFoldDB" id="A0A1G6R6Y2"/>
<dbReference type="NCBIfam" id="TIGR00684">
    <property type="entry name" value="narJ"/>
    <property type="match status" value="1"/>
</dbReference>
<dbReference type="InterPro" id="IPR003765">
    <property type="entry name" value="NO3_reductase_chaperone_NarJ"/>
</dbReference>
<dbReference type="GO" id="GO:0016530">
    <property type="term" value="F:metallochaperone activity"/>
    <property type="evidence" value="ECO:0007669"/>
    <property type="project" value="TreeGrafter"/>
</dbReference>
<sequence length="164" mass="19551">MKTLKLFSVLLLYPGEELTNYISEFRAFAVKNKLEFLMPLLDYMEKIDILDQQKHYTFVFDLTPSCSLYLLEHFKDDKTKGQKLLDFIEKYSKLGLKPQQNHTPDFLPMYLEYLSFLKKEEVLEEIAPYKSILANIYKKLQEFESPYRVIFEVLSKKEVLDELP</sequence>
<evidence type="ECO:0000256" key="1">
    <source>
        <dbReference type="ARBA" id="ARBA00023063"/>
    </source>
</evidence>
<dbReference type="GO" id="GO:0051082">
    <property type="term" value="F:unfolded protein binding"/>
    <property type="evidence" value="ECO:0007669"/>
    <property type="project" value="InterPro"/>
</dbReference>
<dbReference type="Gene3D" id="1.20.120.700">
    <property type="entry name" value="nitrate reductase, subunit delta (NarJ)"/>
    <property type="match status" value="1"/>
</dbReference>
<dbReference type="GO" id="GO:0042128">
    <property type="term" value="P:nitrate assimilation"/>
    <property type="evidence" value="ECO:0007669"/>
    <property type="project" value="UniProtKB-KW"/>
</dbReference>
<dbReference type="PANTHER" id="PTHR43680:SF2">
    <property type="entry name" value="NITRATE REDUCTASE MOLYBDENUM COFACTOR ASSEMBLY CHAPERONE NARJ"/>
    <property type="match status" value="1"/>
</dbReference>
<reference evidence="3" key="1">
    <citation type="submission" date="2016-10" db="EMBL/GenBank/DDBJ databases">
        <authorList>
            <person name="Varghese N."/>
            <person name="Submissions S."/>
        </authorList>
    </citation>
    <scope>NUCLEOTIDE SEQUENCE [LARGE SCALE GENOMIC DNA]</scope>
    <source>
        <strain evidence="3">DSM 8415</strain>
    </source>
</reference>
<organism evidence="2 3">
    <name type="scientific">Desulfurella multipotens</name>
    <dbReference type="NCBI Taxonomy" id="79269"/>
    <lineage>
        <taxon>Bacteria</taxon>
        <taxon>Pseudomonadati</taxon>
        <taxon>Campylobacterota</taxon>
        <taxon>Desulfurellia</taxon>
        <taxon>Desulfurellales</taxon>
        <taxon>Desulfurellaceae</taxon>
        <taxon>Desulfurella</taxon>
    </lineage>
</organism>
<dbReference type="InterPro" id="IPR020945">
    <property type="entry name" value="DMSO/NO3_reduct_chaperone"/>
</dbReference>
<evidence type="ECO:0000313" key="3">
    <source>
        <dbReference type="Proteomes" id="UP000199411"/>
    </source>
</evidence>
<gene>
    <name evidence="2" type="ORF">SAMN05660835_01734</name>
</gene>